<reference evidence="10" key="1">
    <citation type="submission" date="2020-05" db="EMBL/GenBank/DDBJ databases">
        <authorList>
            <person name="Chiriac C."/>
            <person name="Salcher M."/>
            <person name="Ghai R."/>
            <person name="Kavagutti S V."/>
        </authorList>
    </citation>
    <scope>NUCLEOTIDE SEQUENCE</scope>
</reference>
<name>A0A6J6KW94_9ZZZZ</name>
<evidence type="ECO:0000256" key="4">
    <source>
        <dbReference type="ARBA" id="ARBA00022679"/>
    </source>
</evidence>
<dbReference type="GO" id="GO:0006400">
    <property type="term" value="P:tRNA modification"/>
    <property type="evidence" value="ECO:0007669"/>
    <property type="project" value="TreeGrafter"/>
</dbReference>
<dbReference type="InterPro" id="IPR027417">
    <property type="entry name" value="P-loop_NTPase"/>
</dbReference>
<dbReference type="EC" id="2.5.1.75" evidence="3"/>
<comment type="cofactor">
    <cofactor evidence="1">
        <name>Mg(2+)</name>
        <dbReference type="ChEBI" id="CHEBI:18420"/>
    </cofactor>
</comment>
<keyword evidence="6" id="KW-0547">Nucleotide-binding</keyword>
<proteinExistence type="inferred from homology"/>
<evidence type="ECO:0000256" key="7">
    <source>
        <dbReference type="ARBA" id="ARBA00022840"/>
    </source>
</evidence>
<evidence type="ECO:0000256" key="2">
    <source>
        <dbReference type="ARBA" id="ARBA00005842"/>
    </source>
</evidence>
<keyword evidence="8" id="KW-0460">Magnesium</keyword>
<evidence type="ECO:0000256" key="3">
    <source>
        <dbReference type="ARBA" id="ARBA00012665"/>
    </source>
</evidence>
<organism evidence="10">
    <name type="scientific">freshwater metagenome</name>
    <dbReference type="NCBI Taxonomy" id="449393"/>
    <lineage>
        <taxon>unclassified sequences</taxon>
        <taxon>metagenomes</taxon>
        <taxon>ecological metagenomes</taxon>
    </lineage>
</organism>
<dbReference type="Pfam" id="PF01715">
    <property type="entry name" value="IPPT"/>
    <property type="match status" value="1"/>
</dbReference>
<keyword evidence="7" id="KW-0067">ATP-binding</keyword>
<dbReference type="InterPro" id="IPR039657">
    <property type="entry name" value="Dimethylallyltransferase"/>
</dbReference>
<dbReference type="HAMAP" id="MF_00185">
    <property type="entry name" value="IPP_trans"/>
    <property type="match status" value="1"/>
</dbReference>
<sequence length="303" mass="33791">MSIERKPIVILGPTASGKSDSAMSAAMSNGNTEIVVCDAMQVYKRMDIGTAKPTLEDQQKVQHHCIDLVEPSARFTVSDYQIAARAAVADIHARDKNALVVAGTGLYLTSLIDDLSFPGEWPEIRRELQEEPDVNTLYRRLKALDPVAAANIERSNRRRIERALEVCMGSGKPFSDNAPGTGAYPDNGVVQIGLLWPREVLVKRVAERVNAMLKWGFLDEVRDLRKNGNMSITAKQALGYAELLRHLEGKCTLEQAVGDIVIHTRQFAVRQERWFRRDPRITWVNIEKNPVAEIGAVLAKHLN</sequence>
<dbReference type="AlphaFoldDB" id="A0A6J6KW94"/>
<gene>
    <name evidence="11" type="ORF">UFOPK2166_00991</name>
    <name evidence="10" type="ORF">UFOPK2195_00586</name>
</gene>
<dbReference type="PANTHER" id="PTHR11088:SF60">
    <property type="entry name" value="TRNA DIMETHYLALLYLTRANSFERASE"/>
    <property type="match status" value="1"/>
</dbReference>
<dbReference type="SUPFAM" id="SSF52540">
    <property type="entry name" value="P-loop containing nucleoside triphosphate hydrolases"/>
    <property type="match status" value="1"/>
</dbReference>
<dbReference type="PANTHER" id="PTHR11088">
    <property type="entry name" value="TRNA DIMETHYLALLYLTRANSFERASE"/>
    <property type="match status" value="1"/>
</dbReference>
<evidence type="ECO:0000256" key="9">
    <source>
        <dbReference type="ARBA" id="ARBA00049563"/>
    </source>
</evidence>
<dbReference type="EMBL" id="CAEZWH010000093">
    <property type="protein sequence ID" value="CAB4653148.1"/>
    <property type="molecule type" value="Genomic_DNA"/>
</dbReference>
<dbReference type="Gene3D" id="3.40.50.300">
    <property type="entry name" value="P-loop containing nucleotide triphosphate hydrolases"/>
    <property type="match status" value="1"/>
</dbReference>
<dbReference type="NCBIfam" id="TIGR00174">
    <property type="entry name" value="miaA"/>
    <property type="match status" value="1"/>
</dbReference>
<dbReference type="EMBL" id="CAEZWB010000141">
    <property type="protein sequence ID" value="CAB4654028.1"/>
    <property type="molecule type" value="Genomic_DNA"/>
</dbReference>
<dbReference type="InterPro" id="IPR018022">
    <property type="entry name" value="IPT"/>
</dbReference>
<evidence type="ECO:0000313" key="10">
    <source>
        <dbReference type="EMBL" id="CAB4653148.1"/>
    </source>
</evidence>
<evidence type="ECO:0000256" key="1">
    <source>
        <dbReference type="ARBA" id="ARBA00001946"/>
    </source>
</evidence>
<evidence type="ECO:0000256" key="6">
    <source>
        <dbReference type="ARBA" id="ARBA00022741"/>
    </source>
</evidence>
<evidence type="ECO:0000256" key="8">
    <source>
        <dbReference type="ARBA" id="ARBA00022842"/>
    </source>
</evidence>
<keyword evidence="4" id="KW-0808">Transferase</keyword>
<accession>A0A6J6KW94</accession>
<dbReference type="GO" id="GO:0005524">
    <property type="term" value="F:ATP binding"/>
    <property type="evidence" value="ECO:0007669"/>
    <property type="project" value="UniProtKB-KW"/>
</dbReference>
<evidence type="ECO:0000313" key="11">
    <source>
        <dbReference type="EMBL" id="CAB4654028.1"/>
    </source>
</evidence>
<keyword evidence="5" id="KW-0819">tRNA processing</keyword>
<comment type="catalytic activity">
    <reaction evidence="9">
        <text>adenosine(37) in tRNA + dimethylallyl diphosphate = N(6)-dimethylallyladenosine(37) in tRNA + diphosphate</text>
        <dbReference type="Rhea" id="RHEA:26482"/>
        <dbReference type="Rhea" id="RHEA-COMP:10162"/>
        <dbReference type="Rhea" id="RHEA-COMP:10375"/>
        <dbReference type="ChEBI" id="CHEBI:33019"/>
        <dbReference type="ChEBI" id="CHEBI:57623"/>
        <dbReference type="ChEBI" id="CHEBI:74411"/>
        <dbReference type="ChEBI" id="CHEBI:74415"/>
        <dbReference type="EC" id="2.5.1.75"/>
    </reaction>
</comment>
<evidence type="ECO:0000256" key="5">
    <source>
        <dbReference type="ARBA" id="ARBA00022694"/>
    </source>
</evidence>
<comment type="similarity">
    <text evidence="2">Belongs to the IPP transferase family.</text>
</comment>
<protein>
    <recommendedName>
        <fullName evidence="3">tRNA dimethylallyltransferase</fullName>
        <ecNumber evidence="3">2.5.1.75</ecNumber>
    </recommendedName>
</protein>
<dbReference type="Gene3D" id="1.10.20.140">
    <property type="match status" value="1"/>
</dbReference>
<dbReference type="GO" id="GO:0052381">
    <property type="term" value="F:tRNA dimethylallyltransferase activity"/>
    <property type="evidence" value="ECO:0007669"/>
    <property type="project" value="UniProtKB-EC"/>
</dbReference>